<dbReference type="Proteomes" id="UP000296201">
    <property type="component" value="Chromosome"/>
</dbReference>
<proteinExistence type="predicted"/>
<evidence type="ECO:0000256" key="1">
    <source>
        <dbReference type="ARBA" id="ARBA00004651"/>
    </source>
</evidence>
<dbReference type="AlphaFoldDB" id="A0A4P7P187"/>
<evidence type="ECO:0000256" key="6">
    <source>
        <dbReference type="SAM" id="Coils"/>
    </source>
</evidence>
<dbReference type="EMBL" id="CP032096">
    <property type="protein sequence ID" value="QBZ83857.1"/>
    <property type="molecule type" value="Genomic_DNA"/>
</dbReference>
<dbReference type="GO" id="GO:0004713">
    <property type="term" value="F:protein tyrosine kinase activity"/>
    <property type="evidence" value="ECO:0007669"/>
    <property type="project" value="TreeGrafter"/>
</dbReference>
<sequence length="438" mass="49484">MNTTPDRAHVDDEIDLFELWRALVRQRKLIVGIVLTVLLLAVIYVLTAQKIYQSEAEVALPNSSQIASLKSLSNTQDIDRESVYVEFLKNLQNQNTFQVLSNSKTLNQLLANAGYDFDSASELRVFLNDGKLKVAWPEQNKKVQLSVLQKTKLSMSLPSVQASQKALALVLEIANRQAVNALKQDLTSHLNEVLGINRFHYQLENQKINLEIESEIERIQEADALKREQIEQKIKALIDNSKENLDDQLQRLNENLRIAQKLGITEPIEPGQYGKTMQAKNTSNMIVDVNTQSGMKGYWMGTKILSAEINSLKRRQNLAAFIPQISALKADLLLLKQNPRVDQLKNRQSNLPYSERLRMLKIEKEKILHDLKALKAITFDTFLVLKSPSTPEAPVKPKGKLIIAVAIVLGLLLAVFVALIRSAALNHQEKRRFEEAKG</sequence>
<keyword evidence="11" id="KW-1185">Reference proteome</keyword>
<reference evidence="10 11" key="1">
    <citation type="submission" date="2018-08" db="EMBL/GenBank/DDBJ databases">
        <title>Horizontal acquisition of hydrogen conversion ability and other habitat adaptations in Hydrogenovibrio crunogenus strains.</title>
        <authorList>
            <person name="Gonnella G."/>
            <person name="Adam N."/>
            <person name="Perner M."/>
        </authorList>
    </citation>
    <scope>NUCLEOTIDE SEQUENCE [LARGE SCALE GENOMIC DNA]</scope>
    <source>
        <strain evidence="10 11">SP-41</strain>
    </source>
</reference>
<keyword evidence="5 7" id="KW-0472">Membrane</keyword>
<evidence type="ECO:0000256" key="2">
    <source>
        <dbReference type="ARBA" id="ARBA00022475"/>
    </source>
</evidence>
<dbReference type="Pfam" id="PF13807">
    <property type="entry name" value="GNVR"/>
    <property type="match status" value="1"/>
</dbReference>
<evidence type="ECO:0000256" key="5">
    <source>
        <dbReference type="ARBA" id="ARBA00023136"/>
    </source>
</evidence>
<dbReference type="PANTHER" id="PTHR32309:SF13">
    <property type="entry name" value="FERRIC ENTEROBACTIN TRANSPORT PROTEIN FEPE"/>
    <property type="match status" value="1"/>
</dbReference>
<evidence type="ECO:0000313" key="11">
    <source>
        <dbReference type="Proteomes" id="UP000296201"/>
    </source>
</evidence>
<dbReference type="SUPFAM" id="SSF160355">
    <property type="entry name" value="Bacterial polysaccharide co-polymerase-like"/>
    <property type="match status" value="2"/>
</dbReference>
<evidence type="ECO:0000256" key="4">
    <source>
        <dbReference type="ARBA" id="ARBA00022989"/>
    </source>
</evidence>
<dbReference type="RefSeq" id="WP_135796442.1">
    <property type="nucleotide sequence ID" value="NZ_CP032096.1"/>
</dbReference>
<dbReference type="OrthoDB" id="9775724at2"/>
<dbReference type="InterPro" id="IPR003856">
    <property type="entry name" value="LPS_length_determ_N"/>
</dbReference>
<feature type="domain" description="Tyrosine-protein kinase G-rich" evidence="9">
    <location>
        <begin position="384"/>
        <end position="423"/>
    </location>
</feature>
<feature type="transmembrane region" description="Helical" evidence="7">
    <location>
        <begin position="29"/>
        <end position="47"/>
    </location>
</feature>
<evidence type="ECO:0000259" key="8">
    <source>
        <dbReference type="Pfam" id="PF02706"/>
    </source>
</evidence>
<evidence type="ECO:0000256" key="7">
    <source>
        <dbReference type="SAM" id="Phobius"/>
    </source>
</evidence>
<dbReference type="PANTHER" id="PTHR32309">
    <property type="entry name" value="TYROSINE-PROTEIN KINASE"/>
    <property type="match status" value="1"/>
</dbReference>
<evidence type="ECO:0000256" key="3">
    <source>
        <dbReference type="ARBA" id="ARBA00022692"/>
    </source>
</evidence>
<organism evidence="10 11">
    <name type="scientific">Hydrogenovibrio crunogenus</name>
    <dbReference type="NCBI Taxonomy" id="39765"/>
    <lineage>
        <taxon>Bacteria</taxon>
        <taxon>Pseudomonadati</taxon>
        <taxon>Pseudomonadota</taxon>
        <taxon>Gammaproteobacteria</taxon>
        <taxon>Thiotrichales</taxon>
        <taxon>Piscirickettsiaceae</taxon>
        <taxon>Hydrogenovibrio</taxon>
    </lineage>
</organism>
<feature type="transmembrane region" description="Helical" evidence="7">
    <location>
        <begin position="401"/>
        <end position="424"/>
    </location>
</feature>
<dbReference type="GO" id="GO:0005886">
    <property type="term" value="C:plasma membrane"/>
    <property type="evidence" value="ECO:0007669"/>
    <property type="project" value="UniProtKB-SubCell"/>
</dbReference>
<gene>
    <name evidence="10" type="ORF">GHNINEIG_01925</name>
</gene>
<protein>
    <submittedName>
        <fullName evidence="10">Lipopolysaccharide biosynthesis protein</fullName>
    </submittedName>
</protein>
<dbReference type="Gene3D" id="3.30.1890.10">
    <property type="entry name" value="FepE-like"/>
    <property type="match status" value="2"/>
</dbReference>
<keyword evidence="3 7" id="KW-0812">Transmembrane</keyword>
<name>A0A4P7P187_9GAMM</name>
<keyword evidence="2" id="KW-1003">Cell membrane</keyword>
<feature type="domain" description="Polysaccharide chain length determinant N-terminal" evidence="8">
    <location>
        <begin position="12"/>
        <end position="102"/>
    </location>
</feature>
<accession>A0A4P7P187</accession>
<evidence type="ECO:0000313" key="10">
    <source>
        <dbReference type="EMBL" id="QBZ83857.1"/>
    </source>
</evidence>
<comment type="subcellular location">
    <subcellularLocation>
        <location evidence="1">Cell membrane</location>
        <topology evidence="1">Multi-pass membrane protein</topology>
    </subcellularLocation>
</comment>
<dbReference type="InterPro" id="IPR032807">
    <property type="entry name" value="GNVR"/>
</dbReference>
<dbReference type="InterPro" id="IPR050445">
    <property type="entry name" value="Bact_polysacc_biosynth/exp"/>
</dbReference>
<keyword evidence="4 7" id="KW-1133">Transmembrane helix</keyword>
<dbReference type="Pfam" id="PF02706">
    <property type="entry name" value="Wzz"/>
    <property type="match status" value="1"/>
</dbReference>
<evidence type="ECO:0000259" key="9">
    <source>
        <dbReference type="Pfam" id="PF13807"/>
    </source>
</evidence>
<feature type="coiled-coil region" evidence="6">
    <location>
        <begin position="205"/>
        <end position="262"/>
    </location>
</feature>
<keyword evidence="6" id="KW-0175">Coiled coil</keyword>